<dbReference type="Pfam" id="PF01321">
    <property type="entry name" value="Creatinase_N"/>
    <property type="match status" value="1"/>
</dbReference>
<accession>A0ABS6JEW6</accession>
<dbReference type="InterPro" id="IPR050659">
    <property type="entry name" value="Peptidase_M24B"/>
</dbReference>
<keyword evidence="5" id="KW-1185">Reference proteome</keyword>
<feature type="domain" description="Creatinase N-terminal" evidence="3">
    <location>
        <begin position="3"/>
        <end position="127"/>
    </location>
</feature>
<dbReference type="InterPro" id="IPR001131">
    <property type="entry name" value="Peptidase_M24B_aminopep-P_CS"/>
</dbReference>
<comment type="caution">
    <text evidence="4">The sequence shown here is derived from an EMBL/GenBank/DDBJ whole genome shotgun (WGS) entry which is preliminary data.</text>
</comment>
<dbReference type="RefSeq" id="WP_217066405.1">
    <property type="nucleotide sequence ID" value="NZ_JAHQCS010000095.1"/>
</dbReference>
<dbReference type="PROSITE" id="PS00491">
    <property type="entry name" value="PROLINE_PEPTIDASE"/>
    <property type="match status" value="1"/>
</dbReference>
<dbReference type="InterPro" id="IPR000587">
    <property type="entry name" value="Creatinase_N"/>
</dbReference>
<dbReference type="PANTHER" id="PTHR46112:SF3">
    <property type="entry name" value="AMINOPEPTIDASE YPDF"/>
    <property type="match status" value="1"/>
</dbReference>
<evidence type="ECO:0000256" key="1">
    <source>
        <dbReference type="RuleBase" id="RU000590"/>
    </source>
</evidence>
<proteinExistence type="inferred from homology"/>
<evidence type="ECO:0000313" key="5">
    <source>
        <dbReference type="Proteomes" id="UP000784880"/>
    </source>
</evidence>
<gene>
    <name evidence="4" type="ORF">KS419_10730</name>
</gene>
<dbReference type="InterPro" id="IPR000994">
    <property type="entry name" value="Pept_M24"/>
</dbReference>
<name>A0ABS6JEW6_9BACI</name>
<organism evidence="4 5">
    <name type="scientific">Evansella tamaricis</name>
    <dbReference type="NCBI Taxonomy" id="2069301"/>
    <lineage>
        <taxon>Bacteria</taxon>
        <taxon>Bacillati</taxon>
        <taxon>Bacillota</taxon>
        <taxon>Bacilli</taxon>
        <taxon>Bacillales</taxon>
        <taxon>Bacillaceae</taxon>
        <taxon>Evansella</taxon>
    </lineage>
</organism>
<protein>
    <submittedName>
        <fullName evidence="4">Xaa-Pro peptidase family protein</fullName>
    </submittedName>
</protein>
<evidence type="ECO:0000259" key="3">
    <source>
        <dbReference type="Pfam" id="PF01321"/>
    </source>
</evidence>
<dbReference type="CDD" id="cd01092">
    <property type="entry name" value="APP-like"/>
    <property type="match status" value="1"/>
</dbReference>
<dbReference type="EMBL" id="JAHQCS010000095">
    <property type="protein sequence ID" value="MBU9712217.1"/>
    <property type="molecule type" value="Genomic_DNA"/>
</dbReference>
<dbReference type="Proteomes" id="UP000784880">
    <property type="component" value="Unassembled WGS sequence"/>
</dbReference>
<sequence>MKRLDKLREQLAGYEIDGLLITSSYNRRYMTGFTGTAGVALVSETGAKFITDFRYVEQAKEQASGFDIVQHTGPIHDEIAQQVKTLGIKNLGFEKDHVTYGTYDTYSQAIKAKLVPVSGLMEKMRMIKDTEELQIIQEAVDIADAAFSHILNYIRPGVKEIDVSNELEFFMRKKGAVSSSFDIIVASGFRSALPHGVASEKVIEKGELVTLDFGAYYNGYCSDITRTVAVGEISEELKNIYNTVLEAQLKGVAGIKAGITGKEADDLTRDYIKEKGYGDYFGHSTGHGLGMEVHEGPGLSFKSDTVLEPGMVVTVEPGIYIAGLGGTRIEDDVVVTEEGNKILSSSTKELLILADS</sequence>
<reference evidence="4 5" key="1">
    <citation type="submission" date="2021-06" db="EMBL/GenBank/DDBJ databases">
        <title>Bacillus sp. RD4P76, an endophyte from a halophyte.</title>
        <authorList>
            <person name="Sun J.-Q."/>
        </authorList>
    </citation>
    <scope>NUCLEOTIDE SEQUENCE [LARGE SCALE GENOMIC DNA]</scope>
    <source>
        <strain evidence="4 5">CGMCC 1.15917</strain>
    </source>
</reference>
<evidence type="ECO:0000313" key="4">
    <source>
        <dbReference type="EMBL" id="MBU9712217.1"/>
    </source>
</evidence>
<dbReference type="PANTHER" id="PTHR46112">
    <property type="entry name" value="AMINOPEPTIDASE"/>
    <property type="match status" value="1"/>
</dbReference>
<keyword evidence="1" id="KW-0479">Metal-binding</keyword>
<feature type="domain" description="Peptidase M24" evidence="2">
    <location>
        <begin position="135"/>
        <end position="337"/>
    </location>
</feature>
<dbReference type="Pfam" id="PF00557">
    <property type="entry name" value="Peptidase_M24"/>
    <property type="match status" value="1"/>
</dbReference>
<evidence type="ECO:0000259" key="2">
    <source>
        <dbReference type="Pfam" id="PF00557"/>
    </source>
</evidence>
<comment type="similarity">
    <text evidence="1">Belongs to the peptidase M24B family.</text>
</comment>